<evidence type="ECO:0000259" key="3">
    <source>
        <dbReference type="Pfam" id="PF08541"/>
    </source>
</evidence>
<dbReference type="InterPro" id="IPR016039">
    <property type="entry name" value="Thiolase-like"/>
</dbReference>
<dbReference type="InterPro" id="IPR013747">
    <property type="entry name" value="ACP_syn_III_C"/>
</dbReference>
<dbReference type="Proteomes" id="UP000824176">
    <property type="component" value="Unassembled WGS sequence"/>
</dbReference>
<reference evidence="5" key="2">
    <citation type="submission" date="2021-04" db="EMBL/GenBank/DDBJ databases">
        <authorList>
            <person name="Gilroy R."/>
        </authorList>
    </citation>
    <scope>NUCLEOTIDE SEQUENCE</scope>
    <source>
        <strain evidence="5">ChiW4-1371</strain>
    </source>
</reference>
<dbReference type="PANTHER" id="PTHR34069:SF2">
    <property type="entry name" value="BETA-KETOACYL-[ACYL-CARRIER-PROTEIN] SYNTHASE III"/>
    <property type="match status" value="1"/>
</dbReference>
<comment type="caution">
    <text evidence="5">The sequence shown here is derived from an EMBL/GenBank/DDBJ whole genome shotgun (WGS) entry which is preliminary data.</text>
</comment>
<keyword evidence="1" id="KW-0808">Transferase</keyword>
<feature type="domain" description="Beta-ketoacyl-[acyl-carrier-protein] synthase III C-terminal" evidence="3">
    <location>
        <begin position="227"/>
        <end position="314"/>
    </location>
</feature>
<dbReference type="CDD" id="cd00830">
    <property type="entry name" value="KAS_III"/>
    <property type="match status" value="1"/>
</dbReference>
<proteinExistence type="predicted"/>
<reference evidence="5" key="1">
    <citation type="journal article" date="2021" name="PeerJ">
        <title>Extensive microbial diversity within the chicken gut microbiome revealed by metagenomics and culture.</title>
        <authorList>
            <person name="Gilroy R."/>
            <person name="Ravi A."/>
            <person name="Getino M."/>
            <person name="Pursley I."/>
            <person name="Horton D.L."/>
            <person name="Alikhan N.F."/>
            <person name="Baker D."/>
            <person name="Gharbi K."/>
            <person name="Hall N."/>
            <person name="Watson M."/>
            <person name="Adriaenssens E.M."/>
            <person name="Foster-Nyarko E."/>
            <person name="Jarju S."/>
            <person name="Secka A."/>
            <person name="Antonio M."/>
            <person name="Oren A."/>
            <person name="Chaudhuri R.R."/>
            <person name="La Ragione R."/>
            <person name="Hildebrand F."/>
            <person name="Pallen M.J."/>
        </authorList>
    </citation>
    <scope>NUCLEOTIDE SEQUENCE</scope>
    <source>
        <strain evidence="5">ChiW4-1371</strain>
    </source>
</reference>
<name>A0A9D2GTT3_9BACT</name>
<dbReference type="GO" id="GO:0004315">
    <property type="term" value="F:3-oxoacyl-[acyl-carrier-protein] synthase activity"/>
    <property type="evidence" value="ECO:0007669"/>
    <property type="project" value="InterPro"/>
</dbReference>
<dbReference type="GO" id="GO:0006633">
    <property type="term" value="P:fatty acid biosynthetic process"/>
    <property type="evidence" value="ECO:0007669"/>
    <property type="project" value="InterPro"/>
</dbReference>
<feature type="domain" description="Beta-ketoacyl-[acyl-carrier-protein] synthase III N-terminal" evidence="4">
    <location>
        <begin position="104"/>
        <end position="180"/>
    </location>
</feature>
<dbReference type="Pfam" id="PF08545">
    <property type="entry name" value="ACP_syn_III"/>
    <property type="match status" value="1"/>
</dbReference>
<evidence type="ECO:0000259" key="4">
    <source>
        <dbReference type="Pfam" id="PF08545"/>
    </source>
</evidence>
<accession>A0A9D2GTT3</accession>
<sequence>MIKTAVYLPKKIVHNDDFINKYSDWNSKKTLEQTGVEMRHYAAEDESSATLGYNALMKLVEKYNIDINTIDFLICVTETPDNVLPATAYKIHKLANLPKTCGAYDINHGCAGFTYGLLTAYNFIKAGSASNVVLITVDILSKFMEHSEKAIQTLIGDGAAACLITKHVCDNIMKFVYGTDSQGYDRVIVKHRDNDPDKPLFLHMDGMDVFSFAMHNIQNIVNEILNINNLSLDEIDMVIVHQANKIILEFIKRRLKLPDDRFYINMIYTGNTSSATIPIALNDLQENGLLKHNQNILVLGFGVGYSWCGTVIKWNMDKE</sequence>
<dbReference type="Pfam" id="PF08541">
    <property type="entry name" value="ACP_syn_III_C"/>
    <property type="match status" value="1"/>
</dbReference>
<dbReference type="InterPro" id="IPR013751">
    <property type="entry name" value="ACP_syn_III_N"/>
</dbReference>
<evidence type="ECO:0000313" key="5">
    <source>
        <dbReference type="EMBL" id="HIZ89019.1"/>
    </source>
</evidence>
<gene>
    <name evidence="5" type="ORF">H9804_03660</name>
</gene>
<evidence type="ECO:0000313" key="6">
    <source>
        <dbReference type="Proteomes" id="UP000824176"/>
    </source>
</evidence>
<dbReference type="EMBL" id="DXAQ01000056">
    <property type="protein sequence ID" value="HIZ89019.1"/>
    <property type="molecule type" value="Genomic_DNA"/>
</dbReference>
<dbReference type="SUPFAM" id="SSF53901">
    <property type="entry name" value="Thiolase-like"/>
    <property type="match status" value="1"/>
</dbReference>
<dbReference type="PANTHER" id="PTHR34069">
    <property type="entry name" value="3-OXOACYL-[ACYL-CARRIER-PROTEIN] SYNTHASE 3"/>
    <property type="match status" value="1"/>
</dbReference>
<evidence type="ECO:0000256" key="1">
    <source>
        <dbReference type="ARBA" id="ARBA00022679"/>
    </source>
</evidence>
<organism evidence="5 6">
    <name type="scientific">Candidatus Mucispirillum faecigallinarum</name>
    <dbReference type="NCBI Taxonomy" id="2838699"/>
    <lineage>
        <taxon>Bacteria</taxon>
        <taxon>Pseudomonadati</taxon>
        <taxon>Deferribacterota</taxon>
        <taxon>Deferribacteres</taxon>
        <taxon>Deferribacterales</taxon>
        <taxon>Mucispirillaceae</taxon>
        <taxon>Mucispirillum</taxon>
    </lineage>
</organism>
<keyword evidence="2" id="KW-0012">Acyltransferase</keyword>
<dbReference type="Gene3D" id="3.40.47.10">
    <property type="match status" value="1"/>
</dbReference>
<dbReference type="GO" id="GO:0044550">
    <property type="term" value="P:secondary metabolite biosynthetic process"/>
    <property type="evidence" value="ECO:0007669"/>
    <property type="project" value="TreeGrafter"/>
</dbReference>
<dbReference type="NCBIfam" id="NF006829">
    <property type="entry name" value="PRK09352.1"/>
    <property type="match status" value="1"/>
</dbReference>
<evidence type="ECO:0000256" key="2">
    <source>
        <dbReference type="ARBA" id="ARBA00023315"/>
    </source>
</evidence>
<dbReference type="AlphaFoldDB" id="A0A9D2GTT3"/>
<protein>
    <submittedName>
        <fullName evidence="5">Ketoacyl-ACP synthase III</fullName>
    </submittedName>
</protein>